<proteinExistence type="predicted"/>
<dbReference type="AlphaFoldDB" id="A0A542XET8"/>
<dbReference type="Pfam" id="PF11303">
    <property type="entry name" value="DUF3105"/>
    <property type="match status" value="1"/>
</dbReference>
<dbReference type="Proteomes" id="UP000318336">
    <property type="component" value="Unassembled WGS sequence"/>
</dbReference>
<comment type="caution">
    <text evidence="3">The sequence shown here is derived from an EMBL/GenBank/DDBJ whole genome shotgun (WGS) entry which is preliminary data.</text>
</comment>
<gene>
    <name evidence="3" type="ORF">FB554_2507</name>
</gene>
<evidence type="ECO:0000313" key="4">
    <source>
        <dbReference type="Proteomes" id="UP000318336"/>
    </source>
</evidence>
<evidence type="ECO:0000313" key="3">
    <source>
        <dbReference type="EMBL" id="TQL34339.1"/>
    </source>
</evidence>
<reference evidence="3 4" key="1">
    <citation type="submission" date="2019-06" db="EMBL/GenBank/DDBJ databases">
        <title>Sequencing the genomes of 1000 actinobacteria strains.</title>
        <authorList>
            <person name="Klenk H.-P."/>
        </authorList>
    </citation>
    <scope>NUCLEOTIDE SEQUENCE [LARGE SCALE GENOMIC DNA]</scope>
    <source>
        <strain evidence="3 4">DSM 24617</strain>
    </source>
</reference>
<feature type="region of interest" description="Disordered" evidence="1">
    <location>
        <begin position="1"/>
        <end position="37"/>
    </location>
</feature>
<organism evidence="3 4">
    <name type="scientific">Barrientosiimonas humi</name>
    <dbReference type="NCBI Taxonomy" id="999931"/>
    <lineage>
        <taxon>Bacteria</taxon>
        <taxon>Bacillati</taxon>
        <taxon>Actinomycetota</taxon>
        <taxon>Actinomycetes</taxon>
        <taxon>Micrococcales</taxon>
        <taxon>Dermacoccaceae</taxon>
        <taxon>Barrientosiimonas</taxon>
    </lineage>
</organism>
<dbReference type="InterPro" id="IPR021454">
    <property type="entry name" value="DUF3105"/>
</dbReference>
<accession>A0A542XET8</accession>
<keyword evidence="4" id="KW-1185">Reference proteome</keyword>
<dbReference type="EMBL" id="VFOK01000001">
    <property type="protein sequence ID" value="TQL34339.1"/>
    <property type="molecule type" value="Genomic_DNA"/>
</dbReference>
<keyword evidence="2" id="KW-0812">Transmembrane</keyword>
<feature type="compositionally biased region" description="Basic and acidic residues" evidence="1">
    <location>
        <begin position="7"/>
        <end position="19"/>
    </location>
</feature>
<feature type="region of interest" description="Disordered" evidence="1">
    <location>
        <begin position="211"/>
        <end position="233"/>
    </location>
</feature>
<dbReference type="RefSeq" id="WP_142006542.1">
    <property type="nucleotide sequence ID" value="NZ_CAJTBP010000001.1"/>
</dbReference>
<evidence type="ECO:0000256" key="1">
    <source>
        <dbReference type="SAM" id="MobiDB-lite"/>
    </source>
</evidence>
<evidence type="ECO:0000256" key="2">
    <source>
        <dbReference type="SAM" id="Phobius"/>
    </source>
</evidence>
<sequence length="233" mass="25275">MTDDDSTTTRDHERDDEVVSSRASAQDRLAKVQRQQRRSSHKGTVIGVVAALFVVAALGGGAFWLIKRERDAQQAAAGNVTVGEVKTYNNLSREHITSGYNYPQTPPVGGNHNAVWANCGVYDREVPPQYAVHSLEHGAVWITYKDSLPEGQVNLLRGKAGQQQGYMLVSQQNDQATPIVLTAWGKQLHLNSASDPKIDTFIRDFLQGPQTPEKGASCSGGYDPNTGQIAGGM</sequence>
<keyword evidence="2" id="KW-1133">Transmembrane helix</keyword>
<feature type="transmembrane region" description="Helical" evidence="2">
    <location>
        <begin position="44"/>
        <end position="66"/>
    </location>
</feature>
<protein>
    <submittedName>
        <fullName evidence="3">Uncharacterized protein DUF3105</fullName>
    </submittedName>
</protein>
<keyword evidence="2" id="KW-0472">Membrane</keyword>
<name>A0A542XET8_9MICO</name>
<dbReference type="OrthoDB" id="164831at2"/>